<keyword evidence="3" id="KW-0804">Transcription</keyword>
<gene>
    <name evidence="6" type="ORF">MJB10_25900</name>
</gene>
<dbReference type="PROSITE" id="PS51755">
    <property type="entry name" value="OMPR_PHOB"/>
    <property type="match status" value="1"/>
</dbReference>
<protein>
    <submittedName>
        <fullName evidence="6">Winged helix-turn-helix domain-containing protein</fullName>
    </submittedName>
</protein>
<dbReference type="GO" id="GO:0006355">
    <property type="term" value="P:regulation of DNA-templated transcription"/>
    <property type="evidence" value="ECO:0007669"/>
    <property type="project" value="InterPro"/>
</dbReference>
<evidence type="ECO:0000256" key="1">
    <source>
        <dbReference type="ARBA" id="ARBA00023015"/>
    </source>
</evidence>
<evidence type="ECO:0000256" key="3">
    <source>
        <dbReference type="ARBA" id="ARBA00023163"/>
    </source>
</evidence>
<dbReference type="GO" id="GO:0000160">
    <property type="term" value="P:phosphorelay signal transduction system"/>
    <property type="evidence" value="ECO:0007669"/>
    <property type="project" value="InterPro"/>
</dbReference>
<accession>A0AA96LTM1</accession>
<dbReference type="Gene3D" id="1.10.10.10">
    <property type="entry name" value="Winged helix-like DNA-binding domain superfamily/Winged helix DNA-binding domain"/>
    <property type="match status" value="1"/>
</dbReference>
<dbReference type="KEGG" id="proo:MJB10_25900"/>
<dbReference type="GO" id="GO:0003677">
    <property type="term" value="F:DNA binding"/>
    <property type="evidence" value="ECO:0007669"/>
    <property type="project" value="UniProtKB-UniRule"/>
</dbReference>
<dbReference type="Proteomes" id="UP001304650">
    <property type="component" value="Chromosome"/>
</dbReference>
<evidence type="ECO:0000256" key="2">
    <source>
        <dbReference type="ARBA" id="ARBA00023125"/>
    </source>
</evidence>
<evidence type="ECO:0000313" key="7">
    <source>
        <dbReference type="Proteomes" id="UP001304650"/>
    </source>
</evidence>
<keyword evidence="2 4" id="KW-0238">DNA-binding</keyword>
<dbReference type="InterPro" id="IPR016032">
    <property type="entry name" value="Sig_transdc_resp-reg_C-effctor"/>
</dbReference>
<keyword evidence="1" id="KW-0805">Transcription regulation</keyword>
<sequence length="76" mass="9137">MTSLKEFHLLFTLANYPNHVLTRRQLIEQVWGMNYEKDERKVDVHIKRLRSRVRALTSSIRFVSMRGVSYRLEVES</sequence>
<feature type="DNA-binding region" description="OmpR/PhoB-type" evidence="4">
    <location>
        <begin position="1"/>
        <end position="74"/>
    </location>
</feature>
<name>A0AA96LTM1_9BACL</name>
<keyword evidence="7" id="KW-1185">Reference proteome</keyword>
<reference evidence="6" key="1">
    <citation type="submission" date="2022-02" db="EMBL/GenBank/DDBJ databases">
        <title>Paenibacillus sp. MBLB1832 Whole Genome Shotgun Sequencing.</title>
        <authorList>
            <person name="Hwang C.Y."/>
            <person name="Cho E.-S."/>
            <person name="Seo M.-J."/>
        </authorList>
    </citation>
    <scope>NUCLEOTIDE SEQUENCE</scope>
    <source>
        <strain evidence="6">MBLB1832</strain>
    </source>
</reference>
<evidence type="ECO:0000256" key="4">
    <source>
        <dbReference type="PROSITE-ProRule" id="PRU01091"/>
    </source>
</evidence>
<evidence type="ECO:0000313" key="6">
    <source>
        <dbReference type="EMBL" id="WNR44455.1"/>
    </source>
</evidence>
<feature type="domain" description="OmpR/PhoB-type" evidence="5">
    <location>
        <begin position="1"/>
        <end position="74"/>
    </location>
</feature>
<dbReference type="EMBL" id="CP130319">
    <property type="protein sequence ID" value="WNR44455.1"/>
    <property type="molecule type" value="Genomic_DNA"/>
</dbReference>
<organism evidence="6 7">
    <name type="scientific">Paenibacillus roseopurpureus</name>
    <dbReference type="NCBI Taxonomy" id="2918901"/>
    <lineage>
        <taxon>Bacteria</taxon>
        <taxon>Bacillati</taxon>
        <taxon>Bacillota</taxon>
        <taxon>Bacilli</taxon>
        <taxon>Bacillales</taxon>
        <taxon>Paenibacillaceae</taxon>
        <taxon>Paenibacillus</taxon>
    </lineage>
</organism>
<proteinExistence type="predicted"/>
<dbReference type="CDD" id="cd00383">
    <property type="entry name" value="trans_reg_C"/>
    <property type="match status" value="1"/>
</dbReference>
<dbReference type="SUPFAM" id="SSF46894">
    <property type="entry name" value="C-terminal effector domain of the bipartite response regulators"/>
    <property type="match status" value="1"/>
</dbReference>
<dbReference type="AlphaFoldDB" id="A0AA96LTM1"/>
<dbReference type="Pfam" id="PF00486">
    <property type="entry name" value="Trans_reg_C"/>
    <property type="match status" value="1"/>
</dbReference>
<dbReference type="SMART" id="SM00862">
    <property type="entry name" value="Trans_reg_C"/>
    <property type="match status" value="1"/>
</dbReference>
<dbReference type="InterPro" id="IPR001867">
    <property type="entry name" value="OmpR/PhoB-type_DNA-bd"/>
</dbReference>
<dbReference type="RefSeq" id="WP_314800062.1">
    <property type="nucleotide sequence ID" value="NZ_CP130319.1"/>
</dbReference>
<evidence type="ECO:0000259" key="5">
    <source>
        <dbReference type="PROSITE" id="PS51755"/>
    </source>
</evidence>
<dbReference type="InterPro" id="IPR036388">
    <property type="entry name" value="WH-like_DNA-bd_sf"/>
</dbReference>